<gene>
    <name evidence="3" type="ORF">SAMN04487968_102341</name>
</gene>
<keyword evidence="2" id="KW-0812">Transmembrane</keyword>
<dbReference type="AlphaFoldDB" id="A0A1I1F2H6"/>
<feature type="transmembrane region" description="Helical" evidence="2">
    <location>
        <begin position="102"/>
        <end position="119"/>
    </location>
</feature>
<evidence type="ECO:0000313" key="4">
    <source>
        <dbReference type="Proteomes" id="UP000198832"/>
    </source>
</evidence>
<dbReference type="Proteomes" id="UP000198832">
    <property type="component" value="Unassembled WGS sequence"/>
</dbReference>
<protein>
    <submittedName>
        <fullName evidence="3">Uncharacterized protein</fullName>
    </submittedName>
</protein>
<keyword evidence="2" id="KW-0472">Membrane</keyword>
<evidence type="ECO:0000256" key="2">
    <source>
        <dbReference type="SAM" id="Phobius"/>
    </source>
</evidence>
<dbReference type="STRING" id="574651.SAMN04487968_102341"/>
<dbReference type="EMBL" id="FOLB01000002">
    <property type="protein sequence ID" value="SFB93132.1"/>
    <property type="molecule type" value="Genomic_DNA"/>
</dbReference>
<proteinExistence type="predicted"/>
<accession>A0A1I1F2H6</accession>
<name>A0A1I1F2H6_9ACTN</name>
<evidence type="ECO:0000313" key="3">
    <source>
        <dbReference type="EMBL" id="SFB93132.1"/>
    </source>
</evidence>
<dbReference type="RefSeq" id="WP_175507545.1">
    <property type="nucleotide sequence ID" value="NZ_FOLB01000002.1"/>
</dbReference>
<keyword evidence="4" id="KW-1185">Reference proteome</keyword>
<evidence type="ECO:0000256" key="1">
    <source>
        <dbReference type="SAM" id="MobiDB-lite"/>
    </source>
</evidence>
<feature type="transmembrane region" description="Helical" evidence="2">
    <location>
        <begin position="70"/>
        <end position="90"/>
    </location>
</feature>
<reference evidence="3 4" key="1">
    <citation type="submission" date="2016-10" db="EMBL/GenBank/DDBJ databases">
        <authorList>
            <person name="de Groot N.N."/>
        </authorList>
    </citation>
    <scope>NUCLEOTIDE SEQUENCE [LARGE SCALE GENOMIC DNA]</scope>
    <source>
        <strain evidence="3 4">CGMCC 1.7056</strain>
    </source>
</reference>
<sequence>MEHVSSPQPPARPRHLMDPNNPVRTVNDRSLTNVQRWVASVLAVFTIIHLAIGIAIAGNVVREDATAARIGLCVIAGAFGVIAVAVGFAIHGKKPHTWPYAPWLLLGLLPGAVGLFFALR</sequence>
<keyword evidence="2" id="KW-1133">Transmembrane helix</keyword>
<feature type="region of interest" description="Disordered" evidence="1">
    <location>
        <begin position="1"/>
        <end position="22"/>
    </location>
</feature>
<organism evidence="3 4">
    <name type="scientific">Nocardioides terrae</name>
    <dbReference type="NCBI Taxonomy" id="574651"/>
    <lineage>
        <taxon>Bacteria</taxon>
        <taxon>Bacillati</taxon>
        <taxon>Actinomycetota</taxon>
        <taxon>Actinomycetes</taxon>
        <taxon>Propionibacteriales</taxon>
        <taxon>Nocardioidaceae</taxon>
        <taxon>Nocardioides</taxon>
    </lineage>
</organism>
<feature type="transmembrane region" description="Helical" evidence="2">
    <location>
        <begin position="37"/>
        <end position="58"/>
    </location>
</feature>